<protein>
    <submittedName>
        <fullName evidence="2">Uncharacterized protein</fullName>
    </submittedName>
</protein>
<reference evidence="2" key="1">
    <citation type="submission" date="2015-04" db="EMBL/GenBank/DDBJ databases">
        <title>The genome sequence of the plant pathogenic Rhizarian Plasmodiophora brassicae reveals insights in its biotrophic life cycle and the origin of chitin synthesis.</title>
        <authorList>
            <person name="Schwelm A."/>
            <person name="Fogelqvist J."/>
            <person name="Knaust A."/>
            <person name="Julke S."/>
            <person name="Lilja T."/>
            <person name="Dhandapani V."/>
            <person name="Bonilla-Rosso G."/>
            <person name="Karlsson M."/>
            <person name="Shevchenko A."/>
            <person name="Choi S.R."/>
            <person name="Kim H.G."/>
            <person name="Park J.Y."/>
            <person name="Lim Y.P."/>
            <person name="Ludwig-Muller J."/>
            <person name="Dixelius C."/>
        </authorList>
    </citation>
    <scope>NUCLEOTIDE SEQUENCE</scope>
    <source>
        <tissue evidence="2">Potato root galls</tissue>
    </source>
</reference>
<sequence>MDLNRPSLIDSPIASRTSWLFRTIRKVREYSSRGDLLTSFRDFGDVSNTQVAMPVAIPKPNMAGVLIFGQSEIGYVIVSAMAYAKRAPTARPAAEPTTRVAAPRVIQREEIFRHTFVSTMIYKQEGYGVTDRKQRNSHLCGPNHQNTRYPMQSKSR</sequence>
<accession>A0A0H5R6U9</accession>
<dbReference type="EMBL" id="HACM01009040">
    <property type="protein sequence ID" value="CRZ09482.1"/>
    <property type="molecule type" value="Transcribed_RNA"/>
</dbReference>
<name>A0A0H5R6U9_9EUKA</name>
<feature type="region of interest" description="Disordered" evidence="1">
    <location>
        <begin position="132"/>
        <end position="156"/>
    </location>
</feature>
<proteinExistence type="predicted"/>
<dbReference type="AlphaFoldDB" id="A0A0H5R6U9"/>
<feature type="compositionally biased region" description="Polar residues" evidence="1">
    <location>
        <begin position="143"/>
        <end position="156"/>
    </location>
</feature>
<feature type="non-terminal residue" evidence="2">
    <location>
        <position position="156"/>
    </location>
</feature>
<evidence type="ECO:0000256" key="1">
    <source>
        <dbReference type="SAM" id="MobiDB-lite"/>
    </source>
</evidence>
<organism evidence="2">
    <name type="scientific">Spongospora subterranea</name>
    <dbReference type="NCBI Taxonomy" id="70186"/>
    <lineage>
        <taxon>Eukaryota</taxon>
        <taxon>Sar</taxon>
        <taxon>Rhizaria</taxon>
        <taxon>Endomyxa</taxon>
        <taxon>Phytomyxea</taxon>
        <taxon>Plasmodiophorida</taxon>
        <taxon>Plasmodiophoridae</taxon>
        <taxon>Spongospora</taxon>
    </lineage>
</organism>
<evidence type="ECO:0000313" key="2">
    <source>
        <dbReference type="EMBL" id="CRZ09482.1"/>
    </source>
</evidence>